<feature type="transmembrane region" description="Helical" evidence="1">
    <location>
        <begin position="169"/>
        <end position="190"/>
    </location>
</feature>
<comment type="caution">
    <text evidence="2">The sequence shown here is derived from an EMBL/GenBank/DDBJ whole genome shotgun (WGS) entry which is preliminary data.</text>
</comment>
<gene>
    <name evidence="2" type="ORF">GCM10023226_39710</name>
</gene>
<name>A0ABP8X0T6_9ACTN</name>
<proteinExistence type="predicted"/>
<feature type="transmembrane region" description="Helical" evidence="1">
    <location>
        <begin position="118"/>
        <end position="139"/>
    </location>
</feature>
<reference evidence="3" key="1">
    <citation type="journal article" date="2019" name="Int. J. Syst. Evol. Microbiol.">
        <title>The Global Catalogue of Microorganisms (GCM) 10K type strain sequencing project: providing services to taxonomists for standard genome sequencing and annotation.</title>
        <authorList>
            <consortium name="The Broad Institute Genomics Platform"/>
            <consortium name="The Broad Institute Genome Sequencing Center for Infectious Disease"/>
            <person name="Wu L."/>
            <person name="Ma J."/>
        </authorList>
    </citation>
    <scope>NUCLEOTIDE SEQUENCE [LARGE SCALE GENOMIC DNA]</scope>
    <source>
        <strain evidence="3">JCM 18127</strain>
    </source>
</reference>
<keyword evidence="1" id="KW-0472">Membrane</keyword>
<accession>A0ABP8X0T6</accession>
<organism evidence="2 3">
    <name type="scientific">Nocardioides nanhaiensis</name>
    <dbReference type="NCBI Taxonomy" id="1476871"/>
    <lineage>
        <taxon>Bacteria</taxon>
        <taxon>Bacillati</taxon>
        <taxon>Actinomycetota</taxon>
        <taxon>Actinomycetes</taxon>
        <taxon>Propionibacteriales</taxon>
        <taxon>Nocardioidaceae</taxon>
        <taxon>Nocardioides</taxon>
    </lineage>
</organism>
<feature type="transmembrane region" description="Helical" evidence="1">
    <location>
        <begin position="43"/>
        <end position="63"/>
    </location>
</feature>
<keyword evidence="1" id="KW-0812">Transmembrane</keyword>
<evidence type="ECO:0000313" key="2">
    <source>
        <dbReference type="EMBL" id="GAA4697311.1"/>
    </source>
</evidence>
<dbReference type="Proteomes" id="UP001500621">
    <property type="component" value="Unassembled WGS sequence"/>
</dbReference>
<protein>
    <recommendedName>
        <fullName evidence="4">Inositol phosphorylceramide synthase</fullName>
    </recommendedName>
</protein>
<sequence>MTDRTARIRLAVLVALPGLALAGAGLFHPHSLSYETSWRWFSLHVPGLLVFPLVGVALMVLVRGRRDPLAWAVRVGAYVYATFYTALDVISGMAAGWVTHELGPGVERPEEVSLLFRLGTPVGEVGSWALLATTALLVVDLLRRRRLPAAGAGLVLVVGAWLVHVDHIFSPVGVVGCALLGLGTAAVALLDVSDIPHGEAVTKR</sequence>
<evidence type="ECO:0008006" key="4">
    <source>
        <dbReference type="Google" id="ProtNLM"/>
    </source>
</evidence>
<dbReference type="RefSeq" id="WP_345271533.1">
    <property type="nucleotide sequence ID" value="NZ_BAABIM010000005.1"/>
</dbReference>
<feature type="transmembrane region" description="Helical" evidence="1">
    <location>
        <begin position="146"/>
        <end position="163"/>
    </location>
</feature>
<keyword evidence="3" id="KW-1185">Reference proteome</keyword>
<keyword evidence="1" id="KW-1133">Transmembrane helix</keyword>
<feature type="transmembrane region" description="Helical" evidence="1">
    <location>
        <begin position="75"/>
        <end position="98"/>
    </location>
</feature>
<evidence type="ECO:0000256" key="1">
    <source>
        <dbReference type="SAM" id="Phobius"/>
    </source>
</evidence>
<dbReference type="EMBL" id="BAABIM010000005">
    <property type="protein sequence ID" value="GAA4697311.1"/>
    <property type="molecule type" value="Genomic_DNA"/>
</dbReference>
<evidence type="ECO:0000313" key="3">
    <source>
        <dbReference type="Proteomes" id="UP001500621"/>
    </source>
</evidence>